<evidence type="ECO:0000313" key="5">
    <source>
        <dbReference type="EMBL" id="OHA96568.1"/>
    </source>
</evidence>
<dbReference type="InterPro" id="IPR011055">
    <property type="entry name" value="Dup_hybrid_motif"/>
</dbReference>
<dbReference type="SUPFAM" id="SSF51261">
    <property type="entry name" value="Duplicated hybrid motif"/>
    <property type="match status" value="1"/>
</dbReference>
<feature type="signal peptide" evidence="3">
    <location>
        <begin position="1"/>
        <end position="22"/>
    </location>
</feature>
<dbReference type="InterPro" id="IPR016047">
    <property type="entry name" value="M23ase_b-sheet_dom"/>
</dbReference>
<dbReference type="Gene3D" id="6.10.250.3150">
    <property type="match status" value="1"/>
</dbReference>
<protein>
    <recommendedName>
        <fullName evidence="4">M23ase beta-sheet core domain-containing protein</fullName>
    </recommendedName>
</protein>
<evidence type="ECO:0000313" key="6">
    <source>
        <dbReference type="Proteomes" id="UP000177279"/>
    </source>
</evidence>
<feature type="domain" description="M23ase beta-sheet core" evidence="4">
    <location>
        <begin position="290"/>
        <end position="388"/>
    </location>
</feature>
<dbReference type="InterPro" id="IPR050570">
    <property type="entry name" value="Cell_wall_metabolism_enzyme"/>
</dbReference>
<dbReference type="CDD" id="cd12797">
    <property type="entry name" value="M23_peptidase"/>
    <property type="match status" value="1"/>
</dbReference>
<evidence type="ECO:0000256" key="3">
    <source>
        <dbReference type="SAM" id="SignalP"/>
    </source>
</evidence>
<dbReference type="PANTHER" id="PTHR21666:SF289">
    <property type="entry name" value="L-ALA--D-GLU ENDOPEPTIDASE"/>
    <property type="match status" value="1"/>
</dbReference>
<feature type="chain" id="PRO_5009584558" description="M23ase beta-sheet core domain-containing protein" evidence="3">
    <location>
        <begin position="23"/>
        <end position="427"/>
    </location>
</feature>
<name>A0A1G2THN5_9BACT</name>
<organism evidence="5 6">
    <name type="scientific">Candidatus Zambryskibacteria bacterium RIFCSPHIGHO2_02_FULL_43_37</name>
    <dbReference type="NCBI Taxonomy" id="1802749"/>
    <lineage>
        <taxon>Bacteria</taxon>
        <taxon>Candidatus Zambryskiibacteriota</taxon>
    </lineage>
</organism>
<dbReference type="Pfam" id="PF01551">
    <property type="entry name" value="Peptidase_M23"/>
    <property type="match status" value="1"/>
</dbReference>
<dbReference type="SUPFAM" id="SSF57997">
    <property type="entry name" value="Tropomyosin"/>
    <property type="match status" value="1"/>
</dbReference>
<sequence length="427" mass="46869">MRRFKALIIVSCFLSIVSFARATDPSQISARMEVIRRERETLVAEQRRLETELEAVNRESQNLGTAVKSLDATKKKLATDIKITQSKISSTDLSIKSLENTIGDKEAQINVHQNAIKTALRSISGYDTRPLWIDMLASTNFTDAWRDRSQLEGFSGDLGNEVATLRDTKQELSLEKKKKEAARKQIASLNTELTGQKTVVEASQKAKEKLLAETKNKEAEYQKMIAENLARQAQFEKDIYDLESQLKIALDPSLIPEPRHGVFAWPLDSVFITQKFGKTVGAERLYSSGSHNGVDFRASQGTAVKAVLGGVVEGAGNTDEQRGCYSYGRWILIKHGNGLTSIYAHLSASLVSAGQEIEAGQLIGYSGGTPRTFGAGYSTGPHLHLGVFASQGVSVRQFTQSKGCQQVVVPIVDVKAYLDPLAYLPSL</sequence>
<comment type="caution">
    <text evidence="5">The sequence shown here is derived from an EMBL/GenBank/DDBJ whole genome shotgun (WGS) entry which is preliminary data.</text>
</comment>
<dbReference type="EMBL" id="MHVS01000005">
    <property type="protein sequence ID" value="OHA96568.1"/>
    <property type="molecule type" value="Genomic_DNA"/>
</dbReference>
<dbReference type="AlphaFoldDB" id="A0A1G2THN5"/>
<feature type="coiled-coil region" evidence="2">
    <location>
        <begin position="32"/>
        <end position="59"/>
    </location>
</feature>
<evidence type="ECO:0000256" key="2">
    <source>
        <dbReference type="SAM" id="Coils"/>
    </source>
</evidence>
<keyword evidence="2" id="KW-0175">Coiled coil</keyword>
<evidence type="ECO:0000259" key="4">
    <source>
        <dbReference type="Pfam" id="PF01551"/>
    </source>
</evidence>
<dbReference type="PANTHER" id="PTHR21666">
    <property type="entry name" value="PEPTIDASE-RELATED"/>
    <property type="match status" value="1"/>
</dbReference>
<dbReference type="Proteomes" id="UP000177279">
    <property type="component" value="Unassembled WGS sequence"/>
</dbReference>
<keyword evidence="1 3" id="KW-0732">Signal</keyword>
<proteinExistence type="predicted"/>
<feature type="coiled-coil region" evidence="2">
    <location>
        <begin position="162"/>
        <end position="227"/>
    </location>
</feature>
<dbReference type="GO" id="GO:0004222">
    <property type="term" value="F:metalloendopeptidase activity"/>
    <property type="evidence" value="ECO:0007669"/>
    <property type="project" value="TreeGrafter"/>
</dbReference>
<reference evidence="5 6" key="1">
    <citation type="journal article" date="2016" name="Nat. Commun.">
        <title>Thousands of microbial genomes shed light on interconnected biogeochemical processes in an aquifer system.</title>
        <authorList>
            <person name="Anantharaman K."/>
            <person name="Brown C.T."/>
            <person name="Hug L.A."/>
            <person name="Sharon I."/>
            <person name="Castelle C.J."/>
            <person name="Probst A.J."/>
            <person name="Thomas B.C."/>
            <person name="Singh A."/>
            <person name="Wilkins M.J."/>
            <person name="Karaoz U."/>
            <person name="Brodie E.L."/>
            <person name="Williams K.H."/>
            <person name="Hubbard S.S."/>
            <person name="Banfield J.F."/>
        </authorList>
    </citation>
    <scope>NUCLEOTIDE SEQUENCE [LARGE SCALE GENOMIC DNA]</scope>
</reference>
<dbReference type="Gene3D" id="2.70.70.10">
    <property type="entry name" value="Glucose Permease (Domain IIA)"/>
    <property type="match status" value="1"/>
</dbReference>
<accession>A0A1G2THN5</accession>
<evidence type="ECO:0000256" key="1">
    <source>
        <dbReference type="ARBA" id="ARBA00022729"/>
    </source>
</evidence>
<gene>
    <name evidence="5" type="ORF">A3D49_01700</name>
</gene>